<gene>
    <name evidence="2" type="ORF">ITI46_33680</name>
</gene>
<evidence type="ECO:0008006" key="4">
    <source>
        <dbReference type="Google" id="ProtNLM"/>
    </source>
</evidence>
<evidence type="ECO:0000313" key="2">
    <source>
        <dbReference type="EMBL" id="MBO8196545.1"/>
    </source>
</evidence>
<evidence type="ECO:0000256" key="1">
    <source>
        <dbReference type="SAM" id="MobiDB-lite"/>
    </source>
</evidence>
<feature type="region of interest" description="Disordered" evidence="1">
    <location>
        <begin position="186"/>
        <end position="208"/>
    </location>
</feature>
<feature type="compositionally biased region" description="Basic residues" evidence="1">
    <location>
        <begin position="1"/>
        <end position="15"/>
    </location>
</feature>
<comment type="caution">
    <text evidence="2">The sequence shown here is derived from an EMBL/GenBank/DDBJ whole genome shotgun (WGS) entry which is preliminary data.</text>
</comment>
<evidence type="ECO:0000313" key="3">
    <source>
        <dbReference type="Proteomes" id="UP001519064"/>
    </source>
</evidence>
<dbReference type="InterPro" id="IPR036388">
    <property type="entry name" value="WH-like_DNA-bd_sf"/>
</dbReference>
<dbReference type="Proteomes" id="UP001519064">
    <property type="component" value="Unassembled WGS sequence"/>
</dbReference>
<dbReference type="EMBL" id="JADKMA010000338">
    <property type="protein sequence ID" value="MBO8196545.1"/>
    <property type="molecule type" value="Genomic_DNA"/>
</dbReference>
<dbReference type="Gene3D" id="1.10.10.10">
    <property type="entry name" value="Winged helix-like DNA-binding domain superfamily/Winged helix DNA-binding domain"/>
    <property type="match status" value="1"/>
</dbReference>
<accession>A0ABS3XMB2</accession>
<keyword evidence="3" id="KW-1185">Reference proteome</keyword>
<protein>
    <recommendedName>
        <fullName evidence="4">HTH iclR-type domain-containing protein</fullName>
    </recommendedName>
</protein>
<feature type="compositionally biased region" description="Low complexity" evidence="1">
    <location>
        <begin position="23"/>
        <end position="55"/>
    </location>
</feature>
<sequence length="208" mass="21183">MSKRQKGRRHRKVNRTPRPVGSATRARTTRATATGATATAQAPATRAPSPRTDAPAPRPAPAPEAAPEVAPETARATATEPVPAPGATPASAPEPARAAPAPASAPESAPTPESVSELFRTPARDGGLGQSAGRTWERVRTAGASGATVEELSVGVGYQERTVLKHLQGLAEHGLVEQSDTGHWRTLSLGAAGGQGAEAGTGRVPQRA</sequence>
<feature type="compositionally biased region" description="Low complexity" evidence="1">
    <location>
        <begin position="65"/>
        <end position="114"/>
    </location>
</feature>
<feature type="region of interest" description="Disordered" evidence="1">
    <location>
        <begin position="1"/>
        <end position="135"/>
    </location>
</feature>
<organism evidence="2 3">
    <name type="scientific">Streptomyces oryzae</name>
    <dbReference type="NCBI Taxonomy" id="1434886"/>
    <lineage>
        <taxon>Bacteria</taxon>
        <taxon>Bacillati</taxon>
        <taxon>Actinomycetota</taxon>
        <taxon>Actinomycetes</taxon>
        <taxon>Kitasatosporales</taxon>
        <taxon>Streptomycetaceae</taxon>
        <taxon>Streptomyces</taxon>
    </lineage>
</organism>
<proteinExistence type="predicted"/>
<reference evidence="2 3" key="1">
    <citation type="submission" date="2020-11" db="EMBL/GenBank/DDBJ databases">
        <title>Streptomyces spirodelae sp. nov., isolated from duckweed.</title>
        <authorList>
            <person name="Saimee Y."/>
            <person name="Duangmal K."/>
        </authorList>
    </citation>
    <scope>NUCLEOTIDE SEQUENCE [LARGE SCALE GENOMIC DNA]</scope>
    <source>
        <strain evidence="2 3">S16-07</strain>
    </source>
</reference>
<name>A0ABS3XMB2_9ACTN</name>